<feature type="region of interest" description="Disordered" evidence="1">
    <location>
        <begin position="129"/>
        <end position="159"/>
    </location>
</feature>
<sequence length="159" mass="18002">MLHVGFVLSPTSNELVHVLPIELHWPFKYSKVLRFTRRASTVPWIVHPNAAKIRPSGHQPSGSLINLTWPFLIGCSPLTPLVIPTPKLPLSITSNTKIHSTFQVSISNVKKPIRKAKLRISQFVVHRQTDDDDYDEDNEDSKQQDRESLPSLVNTHSIL</sequence>
<gene>
    <name evidence="2" type="ORF">Ddye_027043</name>
</gene>
<dbReference type="Proteomes" id="UP001280121">
    <property type="component" value="Unassembled WGS sequence"/>
</dbReference>
<reference evidence="2" key="1">
    <citation type="journal article" date="2023" name="Plant J.">
        <title>Genome sequences and population genomics provide insights into the demographic history, inbreeding, and mutation load of two 'living fossil' tree species of Dipteronia.</title>
        <authorList>
            <person name="Feng Y."/>
            <person name="Comes H.P."/>
            <person name="Chen J."/>
            <person name="Zhu S."/>
            <person name="Lu R."/>
            <person name="Zhang X."/>
            <person name="Li P."/>
            <person name="Qiu J."/>
            <person name="Olsen K.M."/>
            <person name="Qiu Y."/>
        </authorList>
    </citation>
    <scope>NUCLEOTIDE SEQUENCE</scope>
    <source>
        <strain evidence="2">KIB01</strain>
    </source>
</reference>
<evidence type="ECO:0000313" key="2">
    <source>
        <dbReference type="EMBL" id="KAK2639248.1"/>
    </source>
</evidence>
<proteinExistence type="predicted"/>
<dbReference type="EMBL" id="JANJYI010000008">
    <property type="protein sequence ID" value="KAK2639248.1"/>
    <property type="molecule type" value="Genomic_DNA"/>
</dbReference>
<comment type="caution">
    <text evidence="2">The sequence shown here is derived from an EMBL/GenBank/DDBJ whole genome shotgun (WGS) entry which is preliminary data.</text>
</comment>
<protein>
    <submittedName>
        <fullName evidence="2">Uncharacterized protein</fullName>
    </submittedName>
</protein>
<dbReference type="AlphaFoldDB" id="A0AAD9TP52"/>
<evidence type="ECO:0000313" key="3">
    <source>
        <dbReference type="Proteomes" id="UP001280121"/>
    </source>
</evidence>
<evidence type="ECO:0000256" key="1">
    <source>
        <dbReference type="SAM" id="MobiDB-lite"/>
    </source>
</evidence>
<feature type="compositionally biased region" description="Acidic residues" evidence="1">
    <location>
        <begin position="130"/>
        <end position="139"/>
    </location>
</feature>
<keyword evidence="3" id="KW-1185">Reference proteome</keyword>
<name>A0AAD9TP52_9ROSI</name>
<accession>A0AAD9TP52</accession>
<organism evidence="2 3">
    <name type="scientific">Dipteronia dyeriana</name>
    <dbReference type="NCBI Taxonomy" id="168575"/>
    <lineage>
        <taxon>Eukaryota</taxon>
        <taxon>Viridiplantae</taxon>
        <taxon>Streptophyta</taxon>
        <taxon>Embryophyta</taxon>
        <taxon>Tracheophyta</taxon>
        <taxon>Spermatophyta</taxon>
        <taxon>Magnoliopsida</taxon>
        <taxon>eudicotyledons</taxon>
        <taxon>Gunneridae</taxon>
        <taxon>Pentapetalae</taxon>
        <taxon>rosids</taxon>
        <taxon>malvids</taxon>
        <taxon>Sapindales</taxon>
        <taxon>Sapindaceae</taxon>
        <taxon>Hippocastanoideae</taxon>
        <taxon>Acereae</taxon>
        <taxon>Dipteronia</taxon>
    </lineage>
</organism>